<accession>A0A8J5QRD0</accession>
<feature type="chain" id="PRO_5035310768" description="Carbohydrate sulfotransferase" evidence="10">
    <location>
        <begin position="24"/>
        <end position="340"/>
    </location>
</feature>
<reference evidence="11" key="2">
    <citation type="submission" date="2021-04" db="EMBL/GenBank/DDBJ databases">
        <title>Genome-wide patterns of bracovirus chromosomal integration into multiple host tissues during parasitism.</title>
        <authorList>
            <person name="Chebbi M.A.C."/>
        </authorList>
    </citation>
    <scope>NUCLEOTIDE SEQUENCE</scope>
    <source>
        <tissue evidence="11">Whole body</tissue>
    </source>
</reference>
<comment type="caution">
    <text evidence="11">The sequence shown here is derived from an EMBL/GenBank/DDBJ whole genome shotgun (WGS) entry which is preliminary data.</text>
</comment>
<evidence type="ECO:0000313" key="11">
    <source>
        <dbReference type="EMBL" id="KAG8036506.1"/>
    </source>
</evidence>
<dbReference type="InterPro" id="IPR018011">
    <property type="entry name" value="Carb_sulfotrans_8-10"/>
</dbReference>
<feature type="signal peptide" evidence="10">
    <location>
        <begin position="1"/>
        <end position="23"/>
    </location>
</feature>
<keyword evidence="6 9" id="KW-0333">Golgi apparatus</keyword>
<dbReference type="GO" id="GO:0016051">
    <property type="term" value="P:carbohydrate biosynthetic process"/>
    <property type="evidence" value="ECO:0007669"/>
    <property type="project" value="InterPro"/>
</dbReference>
<dbReference type="Proteomes" id="UP000729913">
    <property type="component" value="Unassembled WGS sequence"/>
</dbReference>
<evidence type="ECO:0000256" key="10">
    <source>
        <dbReference type="SAM" id="SignalP"/>
    </source>
</evidence>
<evidence type="ECO:0000256" key="2">
    <source>
        <dbReference type="ARBA" id="ARBA00006339"/>
    </source>
</evidence>
<comment type="subcellular location">
    <subcellularLocation>
        <location evidence="1 9">Golgi apparatus membrane</location>
        <topology evidence="1 9">Single-pass type II membrane protein</topology>
    </subcellularLocation>
</comment>
<keyword evidence="4" id="KW-0812">Transmembrane</keyword>
<keyword evidence="9" id="KW-0119">Carbohydrate metabolism</keyword>
<evidence type="ECO:0000256" key="3">
    <source>
        <dbReference type="ARBA" id="ARBA00022679"/>
    </source>
</evidence>
<evidence type="ECO:0000256" key="7">
    <source>
        <dbReference type="ARBA" id="ARBA00023136"/>
    </source>
</evidence>
<name>A0A8J5QRD0_9HYME</name>
<dbReference type="PANTHER" id="PTHR12137">
    <property type="entry name" value="CARBOHYDRATE SULFOTRANSFERASE"/>
    <property type="match status" value="1"/>
</dbReference>
<keyword evidence="10" id="KW-0732">Signal</keyword>
<keyword evidence="5" id="KW-1133">Transmembrane helix</keyword>
<evidence type="ECO:0000256" key="1">
    <source>
        <dbReference type="ARBA" id="ARBA00004323"/>
    </source>
</evidence>
<proteinExistence type="inferred from homology"/>
<dbReference type="PANTHER" id="PTHR12137:SF54">
    <property type="entry name" value="CARBOHYDRATE SULFOTRANSFERASE"/>
    <property type="match status" value="1"/>
</dbReference>
<evidence type="ECO:0000256" key="6">
    <source>
        <dbReference type="ARBA" id="ARBA00023034"/>
    </source>
</evidence>
<evidence type="ECO:0000256" key="8">
    <source>
        <dbReference type="ARBA" id="ARBA00023180"/>
    </source>
</evidence>
<keyword evidence="8 9" id="KW-0325">Glycoprotein</keyword>
<dbReference type="OrthoDB" id="2019940at2759"/>
<evidence type="ECO:0000256" key="4">
    <source>
        <dbReference type="ARBA" id="ARBA00022692"/>
    </source>
</evidence>
<sequence>MIQWRIMKIILITTHLMFTFVHLETNNDNSIVNNNNDGLSTKFQRHKPAYSSIGSNALARSALIERQEKLQYNCEDIITTKQVNERILVPDDFRNILVNDELELLYCYVPKVACTNWKRVLMIATGKWSGNNPLEIPGNLTHAAGTFKRLSNFTMTEIERKLSNYDTLIVVRHPLERLLSAYRNKFETKDEISAKYFQTRFGRRIIKNYRRNPSKESLAKGDDVTFSEFVDFITDKNINGTSNEHWKPIYQLCLPCDVNYNLISKYETLAEDAMEILERIGAGSLTFPMRASSNEPTAGKLEHYYSMLTYKQMKKLAKMYKMDLKLFEYSLEQVLGFSLA</sequence>
<organism evidence="11 12">
    <name type="scientific">Cotesia typhae</name>
    <dbReference type="NCBI Taxonomy" id="2053667"/>
    <lineage>
        <taxon>Eukaryota</taxon>
        <taxon>Metazoa</taxon>
        <taxon>Ecdysozoa</taxon>
        <taxon>Arthropoda</taxon>
        <taxon>Hexapoda</taxon>
        <taxon>Insecta</taxon>
        <taxon>Pterygota</taxon>
        <taxon>Neoptera</taxon>
        <taxon>Endopterygota</taxon>
        <taxon>Hymenoptera</taxon>
        <taxon>Apocrita</taxon>
        <taxon>Ichneumonoidea</taxon>
        <taxon>Braconidae</taxon>
        <taxon>Microgastrinae</taxon>
        <taxon>Cotesia</taxon>
    </lineage>
</organism>
<dbReference type="InterPro" id="IPR005331">
    <property type="entry name" value="Sulfotransferase"/>
</dbReference>
<dbReference type="GO" id="GO:0008146">
    <property type="term" value="F:sulfotransferase activity"/>
    <property type="evidence" value="ECO:0007669"/>
    <property type="project" value="InterPro"/>
</dbReference>
<evidence type="ECO:0000313" key="12">
    <source>
        <dbReference type="Proteomes" id="UP000729913"/>
    </source>
</evidence>
<protein>
    <recommendedName>
        <fullName evidence="9">Carbohydrate sulfotransferase</fullName>
        <ecNumber evidence="9">2.8.2.-</ecNumber>
    </recommendedName>
</protein>
<keyword evidence="3 9" id="KW-0808">Transferase</keyword>
<evidence type="ECO:0000256" key="5">
    <source>
        <dbReference type="ARBA" id="ARBA00022989"/>
    </source>
</evidence>
<keyword evidence="7" id="KW-0472">Membrane</keyword>
<dbReference type="Pfam" id="PF03567">
    <property type="entry name" value="Sulfotransfer_2"/>
    <property type="match status" value="1"/>
</dbReference>
<evidence type="ECO:0000256" key="9">
    <source>
        <dbReference type="RuleBase" id="RU364020"/>
    </source>
</evidence>
<keyword evidence="9" id="KW-0735">Signal-anchor</keyword>
<dbReference type="GO" id="GO:0000139">
    <property type="term" value="C:Golgi membrane"/>
    <property type="evidence" value="ECO:0007669"/>
    <property type="project" value="UniProtKB-SubCell"/>
</dbReference>
<comment type="similarity">
    <text evidence="2 9">Belongs to the sulfotransferase 2 family.</text>
</comment>
<reference evidence="11" key="1">
    <citation type="submission" date="2020-03" db="EMBL/GenBank/DDBJ databases">
        <authorList>
            <person name="Chebbi M.A."/>
            <person name="Drezen J.M."/>
        </authorList>
    </citation>
    <scope>NUCLEOTIDE SEQUENCE</scope>
    <source>
        <tissue evidence="11">Whole body</tissue>
    </source>
</reference>
<dbReference type="EMBL" id="JAAOIC020000048">
    <property type="protein sequence ID" value="KAG8036506.1"/>
    <property type="molecule type" value="Genomic_DNA"/>
</dbReference>
<dbReference type="AlphaFoldDB" id="A0A8J5QRD0"/>
<gene>
    <name evidence="11" type="ORF">G9C98_003828</name>
</gene>
<dbReference type="EC" id="2.8.2.-" evidence="9"/>
<keyword evidence="12" id="KW-1185">Reference proteome</keyword>